<keyword evidence="10" id="KW-1185">Reference proteome</keyword>
<evidence type="ECO:0000256" key="2">
    <source>
        <dbReference type="ARBA" id="ARBA00010617"/>
    </source>
</evidence>
<dbReference type="PROSITE" id="PS00086">
    <property type="entry name" value="CYTOCHROME_P450"/>
    <property type="match status" value="1"/>
</dbReference>
<gene>
    <name evidence="9" type="ORF">AAF712_009600</name>
</gene>
<dbReference type="InterPro" id="IPR001128">
    <property type="entry name" value="Cyt_P450"/>
</dbReference>
<dbReference type="SUPFAM" id="SSF48264">
    <property type="entry name" value="Cytochrome P450"/>
    <property type="match status" value="1"/>
</dbReference>
<dbReference type="InterPro" id="IPR036396">
    <property type="entry name" value="Cyt_P450_sf"/>
</dbReference>
<comment type="caution">
    <text evidence="9">The sequence shown here is derived from an EMBL/GenBank/DDBJ whole genome shotgun (WGS) entry which is preliminary data.</text>
</comment>
<dbReference type="Gene3D" id="1.10.630.10">
    <property type="entry name" value="Cytochrome P450"/>
    <property type="match status" value="1"/>
</dbReference>
<name>A0ABR2ZRL2_9AGAR</name>
<reference evidence="9 10" key="1">
    <citation type="submission" date="2024-05" db="EMBL/GenBank/DDBJ databases">
        <title>A draft genome resource for the thread blight pathogen Marasmius tenuissimus strain MS-2.</title>
        <authorList>
            <person name="Yulfo-Soto G.E."/>
            <person name="Baruah I.K."/>
            <person name="Amoako-Attah I."/>
            <person name="Bukari Y."/>
            <person name="Meinhardt L.W."/>
            <person name="Bailey B.A."/>
            <person name="Cohen S.P."/>
        </authorList>
    </citation>
    <scope>NUCLEOTIDE SEQUENCE [LARGE SCALE GENOMIC DNA]</scope>
    <source>
        <strain evidence="9 10">MS-2</strain>
    </source>
</reference>
<organism evidence="9 10">
    <name type="scientific">Marasmius tenuissimus</name>
    <dbReference type="NCBI Taxonomy" id="585030"/>
    <lineage>
        <taxon>Eukaryota</taxon>
        <taxon>Fungi</taxon>
        <taxon>Dikarya</taxon>
        <taxon>Basidiomycota</taxon>
        <taxon>Agaricomycotina</taxon>
        <taxon>Agaricomycetes</taxon>
        <taxon>Agaricomycetidae</taxon>
        <taxon>Agaricales</taxon>
        <taxon>Marasmiineae</taxon>
        <taxon>Marasmiaceae</taxon>
        <taxon>Marasmius</taxon>
    </lineage>
</organism>
<dbReference type="Pfam" id="PF00067">
    <property type="entry name" value="p450"/>
    <property type="match status" value="1"/>
</dbReference>
<evidence type="ECO:0000256" key="5">
    <source>
        <dbReference type="ARBA" id="ARBA00023002"/>
    </source>
</evidence>
<dbReference type="PANTHER" id="PTHR24292">
    <property type="entry name" value="CYTOCHROME P450"/>
    <property type="match status" value="1"/>
</dbReference>
<dbReference type="EMBL" id="JBBXMP010000080">
    <property type="protein sequence ID" value="KAL0063504.1"/>
    <property type="molecule type" value="Genomic_DNA"/>
</dbReference>
<accession>A0ABR2ZRL2</accession>
<evidence type="ECO:0000256" key="6">
    <source>
        <dbReference type="ARBA" id="ARBA00023004"/>
    </source>
</evidence>
<comment type="cofactor">
    <cofactor evidence="1">
        <name>heme</name>
        <dbReference type="ChEBI" id="CHEBI:30413"/>
    </cofactor>
</comment>
<dbReference type="PRINTS" id="PR00463">
    <property type="entry name" value="EP450I"/>
</dbReference>
<sequence length="308" mass="34849">MVKLATPTCARRVSKRAWEIQNAFDELDVCGFESFTSWESKDHMSADIYHEQEYMLEMVQTREKSDKADLFSSLLKENSAGGEKAALSVREMVGNIFVLLVAGHETAAHTLCFTFLLLALHQEEQEKLFQQVEGLLPGGRAPTYEEMPLFTQAMAIYYETLRMYPPVTWIPKVCAEDTVLTATSADGTRTEQVPVHAGTNITVDVVGLHYNPRYWEEPSEFKPSRFIGEWNKDAFIPFSTGSHACLGRKFFEYEAIAILAMLISKYQIEIPTKDGETFEQKKARVLATTTAITLTPGHIPVTFRRRDS</sequence>
<evidence type="ECO:0008006" key="11">
    <source>
        <dbReference type="Google" id="ProtNLM"/>
    </source>
</evidence>
<dbReference type="InterPro" id="IPR002401">
    <property type="entry name" value="Cyt_P450_E_grp-I"/>
</dbReference>
<keyword evidence="3 8" id="KW-0349">Heme</keyword>
<dbReference type="PRINTS" id="PR00385">
    <property type="entry name" value="P450"/>
</dbReference>
<evidence type="ECO:0000256" key="3">
    <source>
        <dbReference type="ARBA" id="ARBA00022617"/>
    </source>
</evidence>
<comment type="similarity">
    <text evidence="2 8">Belongs to the cytochrome P450 family.</text>
</comment>
<dbReference type="Proteomes" id="UP001437256">
    <property type="component" value="Unassembled WGS sequence"/>
</dbReference>
<evidence type="ECO:0000313" key="10">
    <source>
        <dbReference type="Proteomes" id="UP001437256"/>
    </source>
</evidence>
<evidence type="ECO:0000256" key="7">
    <source>
        <dbReference type="ARBA" id="ARBA00023033"/>
    </source>
</evidence>
<keyword evidence="5 8" id="KW-0560">Oxidoreductase</keyword>
<keyword evidence="7 8" id="KW-0503">Monooxygenase</keyword>
<evidence type="ECO:0000256" key="8">
    <source>
        <dbReference type="RuleBase" id="RU000461"/>
    </source>
</evidence>
<dbReference type="InterPro" id="IPR050476">
    <property type="entry name" value="Insect_CytP450_Detox"/>
</dbReference>
<proteinExistence type="inferred from homology"/>
<keyword evidence="6 8" id="KW-0408">Iron</keyword>
<evidence type="ECO:0000256" key="1">
    <source>
        <dbReference type="ARBA" id="ARBA00001971"/>
    </source>
</evidence>
<dbReference type="InterPro" id="IPR017972">
    <property type="entry name" value="Cyt_P450_CS"/>
</dbReference>
<evidence type="ECO:0000313" key="9">
    <source>
        <dbReference type="EMBL" id="KAL0063504.1"/>
    </source>
</evidence>
<dbReference type="PANTHER" id="PTHR24292:SF54">
    <property type="entry name" value="CYP9F3-RELATED"/>
    <property type="match status" value="1"/>
</dbReference>
<evidence type="ECO:0000256" key="4">
    <source>
        <dbReference type="ARBA" id="ARBA00022723"/>
    </source>
</evidence>
<protein>
    <recommendedName>
        <fullName evidence="11">Cytochrome P450</fullName>
    </recommendedName>
</protein>
<keyword evidence="4 8" id="KW-0479">Metal-binding</keyword>